<feature type="transmembrane region" description="Helical" evidence="8">
    <location>
        <begin position="87"/>
        <end position="108"/>
    </location>
</feature>
<keyword evidence="7" id="KW-0539">Nucleus</keyword>
<comment type="subcellular location">
    <subcellularLocation>
        <location evidence="1">Nucleus inner membrane</location>
        <topology evidence="1">Multi-pass membrane protein</topology>
        <orientation evidence="1">Nucleoplasmic side</orientation>
    </subcellularLocation>
</comment>
<dbReference type="InterPro" id="IPR019358">
    <property type="entry name" value="NEMP_fam"/>
</dbReference>
<dbReference type="EMBL" id="JAAGAX010000008">
    <property type="protein sequence ID" value="KAF2306875.1"/>
    <property type="molecule type" value="Genomic_DNA"/>
</dbReference>
<keyword evidence="5 8" id="KW-1133">Transmembrane helix</keyword>
<comment type="caution">
    <text evidence="9">The sequence shown here is derived from an EMBL/GenBank/DDBJ whole genome shotgun (WGS) entry which is preliminary data.</text>
</comment>
<name>A0A6A6M2P4_HEVBR</name>
<dbReference type="GO" id="GO:0005637">
    <property type="term" value="C:nuclear inner membrane"/>
    <property type="evidence" value="ECO:0007669"/>
    <property type="project" value="UniProtKB-SubCell"/>
</dbReference>
<keyword evidence="6 8" id="KW-0472">Membrane</keyword>
<proteinExistence type="inferred from homology"/>
<organism evidence="9 10">
    <name type="scientific">Hevea brasiliensis</name>
    <name type="common">Para rubber tree</name>
    <name type="synonym">Siphonia brasiliensis</name>
    <dbReference type="NCBI Taxonomy" id="3981"/>
    <lineage>
        <taxon>Eukaryota</taxon>
        <taxon>Viridiplantae</taxon>
        <taxon>Streptophyta</taxon>
        <taxon>Embryophyta</taxon>
        <taxon>Tracheophyta</taxon>
        <taxon>Spermatophyta</taxon>
        <taxon>Magnoliopsida</taxon>
        <taxon>eudicotyledons</taxon>
        <taxon>Gunneridae</taxon>
        <taxon>Pentapetalae</taxon>
        <taxon>rosids</taxon>
        <taxon>fabids</taxon>
        <taxon>Malpighiales</taxon>
        <taxon>Euphorbiaceae</taxon>
        <taxon>Crotonoideae</taxon>
        <taxon>Micrandreae</taxon>
        <taxon>Hevea</taxon>
    </lineage>
</organism>
<feature type="transmembrane region" description="Helical" evidence="8">
    <location>
        <begin position="31"/>
        <end position="50"/>
    </location>
</feature>
<accession>A0A6A6M2P4</accession>
<evidence type="ECO:0000313" key="9">
    <source>
        <dbReference type="EMBL" id="KAF2306875.1"/>
    </source>
</evidence>
<feature type="transmembrane region" description="Helical" evidence="8">
    <location>
        <begin position="56"/>
        <end position="75"/>
    </location>
</feature>
<feature type="transmembrane region" description="Helical" evidence="8">
    <location>
        <begin position="186"/>
        <end position="205"/>
    </location>
</feature>
<evidence type="ECO:0000313" key="10">
    <source>
        <dbReference type="Proteomes" id="UP000467840"/>
    </source>
</evidence>
<evidence type="ECO:0000256" key="6">
    <source>
        <dbReference type="ARBA" id="ARBA00023136"/>
    </source>
</evidence>
<feature type="transmembrane region" description="Helical" evidence="8">
    <location>
        <begin position="128"/>
        <end position="148"/>
    </location>
</feature>
<evidence type="ECO:0000256" key="4">
    <source>
        <dbReference type="ARBA" id="ARBA00022729"/>
    </source>
</evidence>
<dbReference type="PANTHER" id="PTHR31587">
    <property type="entry name" value="TRANSMEMBRANE PROTEIN (DUF2215)"/>
    <property type="match status" value="1"/>
</dbReference>
<reference evidence="9 10" key="1">
    <citation type="journal article" date="2020" name="Mol. Plant">
        <title>The Chromosome-Based Rubber Tree Genome Provides New Insights into Spurge Genome Evolution and Rubber Biosynthesis.</title>
        <authorList>
            <person name="Liu J."/>
            <person name="Shi C."/>
            <person name="Shi C.C."/>
            <person name="Li W."/>
            <person name="Zhang Q.J."/>
            <person name="Zhang Y."/>
            <person name="Li K."/>
            <person name="Lu H.F."/>
            <person name="Shi C."/>
            <person name="Zhu S.T."/>
            <person name="Xiao Z.Y."/>
            <person name="Nan H."/>
            <person name="Yue Y."/>
            <person name="Zhu X.G."/>
            <person name="Wu Y."/>
            <person name="Hong X.N."/>
            <person name="Fan G.Y."/>
            <person name="Tong Y."/>
            <person name="Zhang D."/>
            <person name="Mao C.L."/>
            <person name="Liu Y.L."/>
            <person name="Hao S.J."/>
            <person name="Liu W.Q."/>
            <person name="Lv M.Q."/>
            <person name="Zhang H.B."/>
            <person name="Liu Y."/>
            <person name="Hu-Tang G.R."/>
            <person name="Wang J.P."/>
            <person name="Wang J.H."/>
            <person name="Sun Y.H."/>
            <person name="Ni S.B."/>
            <person name="Chen W.B."/>
            <person name="Zhang X.C."/>
            <person name="Jiao Y.N."/>
            <person name="Eichler E.E."/>
            <person name="Li G.H."/>
            <person name="Liu X."/>
            <person name="Gao L.Z."/>
        </authorList>
    </citation>
    <scope>NUCLEOTIDE SEQUENCE [LARGE SCALE GENOMIC DNA]</scope>
    <source>
        <strain evidence="10">cv. GT1</strain>
        <tissue evidence="9">Leaf</tissue>
    </source>
</reference>
<keyword evidence="3 8" id="KW-0812">Transmembrane</keyword>
<dbReference type="AlphaFoldDB" id="A0A6A6M2P4"/>
<evidence type="ECO:0000256" key="2">
    <source>
        <dbReference type="ARBA" id="ARBA00005748"/>
    </source>
</evidence>
<keyword evidence="10" id="KW-1185">Reference proteome</keyword>
<protein>
    <submittedName>
        <fullName evidence="9">Uncharacterized protein</fullName>
    </submittedName>
</protein>
<evidence type="ECO:0000256" key="3">
    <source>
        <dbReference type="ARBA" id="ARBA00022692"/>
    </source>
</evidence>
<dbReference type="PANTHER" id="PTHR31587:SF3">
    <property type="entry name" value="EXPRESSED PROTEIN"/>
    <property type="match status" value="1"/>
</dbReference>
<evidence type="ECO:0000256" key="5">
    <source>
        <dbReference type="ARBA" id="ARBA00022989"/>
    </source>
</evidence>
<dbReference type="Pfam" id="PF10225">
    <property type="entry name" value="NEMP"/>
    <property type="match status" value="1"/>
</dbReference>
<dbReference type="Proteomes" id="UP000467840">
    <property type="component" value="Chromosome 9"/>
</dbReference>
<gene>
    <name evidence="9" type="ORF">GH714_022287</name>
</gene>
<keyword evidence="4" id="KW-0732">Signal</keyword>
<sequence>MSPYEDRYVDVKFISEISGSVSISVEEDLQLWRLLCLAVGFLLLLLAPIVSSWVPFYYSTSMAIGVCLVVIILLFQGMKLCQLEGKFFYLSIYGSVLGAGTYVLHHISMLVNSILISYGLSEEMLNPAYVFVLVGIVLAGAALGYWIVRKFVISKDGSVDAGVAQFVKWAMRIIATTIMQSTIDPLAMVTLISLYTVCFLVMHGGSDI</sequence>
<evidence type="ECO:0000256" key="7">
    <source>
        <dbReference type="ARBA" id="ARBA00023242"/>
    </source>
</evidence>
<comment type="similarity">
    <text evidence="2">Belongs to the NEMP family.</text>
</comment>
<evidence type="ECO:0000256" key="1">
    <source>
        <dbReference type="ARBA" id="ARBA00004575"/>
    </source>
</evidence>
<evidence type="ECO:0000256" key="8">
    <source>
        <dbReference type="SAM" id="Phobius"/>
    </source>
</evidence>